<dbReference type="eggNOG" id="COG0550">
    <property type="taxonomic scope" value="Bacteria"/>
</dbReference>
<feature type="site" description="Interaction with DNA" evidence="8">
    <location>
        <position position="33"/>
    </location>
</feature>
<sequence length="862" mass="95502">MPKPLVIVESPTKARTIARFLGDGYVVESSVGHIRDLPRSAKDIPASAKSQPWSRLGVNVDDNFAPLYIIPNEKKEQVKKLKALLKDADELYLATDEDREGESIAWHLLEVLRPSIPIHRMVFHEITDAAIAQALASPRTLDQHLVNAQEARRILDRLYGYEVSPVLWKKVMPKLSAGRVQSPAARLLVERERERMQFCSSSFADLEATLTATDEDREFRARLTHIDGRRVAQGRDFLPTGGLAPAATQQGVVALGHGDATLLVAALAGADFRVTRVEEKPYRRSPSAPFMTSTLQQEAGRRLRFSSSRTMSVAQRLYERGFITYMRTDSVILSGEALTEARRVISARFGASELPTSPRVYRSKIKNAQEAHEAIRPSGDEWRSPDELGGQLSGDELRLYELIWRRTLASQMADVLGVVVSVTIDAPVTSDLDLAEQRLSSGDRVTFASSGRVITSPGFFRIYQENVEENEDTQELPQVVAGQALEERGIEVVDHVTNPPARYTEATLVKALEERGIGRPSTYASIISTLLDRGYAWKKGQALVPSFVAFAVVQLMERYFAHLVNYDFTAQLEDELDAIASGEREAIPYLRHFYFGDEDNGLKEEVLVQLGEIDARMVNTIPIGETDDGREVVVRVGRYGPYVQLDDKTASLPDSVTPDELSVESALAFLSASEVKERPLGEIDGTAVFARLGRYGGYVQLGEGDSKELKRASLFPSMTVESVTLEEAEALLSLPRSVGTDPETGQEIFAQNGRFGPYMTRGRETRSLDKPEEIFTISLEEAIERFKEPKRRGARRASSVELGVDPEGGAKVVLRSGRFGPYVTDGQVNASLPRGVEPTEVTLEQALDLLNERKAKLNNDRG</sequence>
<dbReference type="OrthoDB" id="9804262at2"/>
<dbReference type="PROSITE" id="PS52039">
    <property type="entry name" value="TOPO_IA_2"/>
    <property type="match status" value="1"/>
</dbReference>
<evidence type="ECO:0000256" key="5">
    <source>
        <dbReference type="ARBA" id="ARBA00023029"/>
    </source>
</evidence>
<dbReference type="GO" id="GO:0003677">
    <property type="term" value="F:DNA binding"/>
    <property type="evidence" value="ECO:0007669"/>
    <property type="project" value="UniProtKB-KW"/>
</dbReference>
<evidence type="ECO:0000256" key="4">
    <source>
        <dbReference type="ARBA" id="ARBA00022842"/>
    </source>
</evidence>
<comment type="subunit">
    <text evidence="8">Monomer.</text>
</comment>
<evidence type="ECO:0000256" key="3">
    <source>
        <dbReference type="ARBA" id="ARBA00022723"/>
    </source>
</evidence>
<dbReference type="InterPro" id="IPR000380">
    <property type="entry name" value="Topo_IA"/>
</dbReference>
<dbReference type="Pfam" id="PF01131">
    <property type="entry name" value="Topoisom_bac"/>
    <property type="match status" value="1"/>
</dbReference>
<dbReference type="Gene3D" id="1.10.290.10">
    <property type="entry name" value="Topoisomerase I, domain 4"/>
    <property type="match status" value="1"/>
</dbReference>
<evidence type="ECO:0000313" key="12">
    <source>
        <dbReference type="Proteomes" id="UP000032336"/>
    </source>
</evidence>
<protein>
    <recommendedName>
        <fullName evidence="8">DNA topoisomerase 1</fullName>
        <ecNumber evidence="8">5.6.2.1</ecNumber>
    </recommendedName>
    <alternativeName>
        <fullName evidence="8">DNA topoisomerase I</fullName>
    </alternativeName>
</protein>
<feature type="site" description="Interaction with DNA" evidence="8">
    <location>
        <position position="152"/>
    </location>
</feature>
<feature type="site" description="Interaction with DNA" evidence="8">
    <location>
        <position position="153"/>
    </location>
</feature>
<proteinExistence type="inferred from homology"/>
<keyword evidence="5 8" id="KW-0799">Topoisomerase</keyword>
<evidence type="ECO:0000256" key="8">
    <source>
        <dbReference type="HAMAP-Rule" id="MF_00952"/>
    </source>
</evidence>
<dbReference type="Gene3D" id="1.10.460.10">
    <property type="entry name" value="Topoisomerase I, domain 2"/>
    <property type="match status" value="1"/>
</dbReference>
<dbReference type="AlphaFoldDB" id="A0A0D8FUM1"/>
<dbReference type="SMART" id="SM00436">
    <property type="entry name" value="TOP1Bc"/>
    <property type="match status" value="1"/>
</dbReference>
<gene>
    <name evidence="8 11" type="primary">topA</name>
    <name evidence="11" type="ORF">FEAC_12950</name>
</gene>
<evidence type="ECO:0000256" key="2">
    <source>
        <dbReference type="ARBA" id="ARBA00009446"/>
    </source>
</evidence>
<organism evidence="11 12">
    <name type="scientific">Ferrimicrobium acidiphilum DSM 19497</name>
    <dbReference type="NCBI Taxonomy" id="1121877"/>
    <lineage>
        <taxon>Bacteria</taxon>
        <taxon>Bacillati</taxon>
        <taxon>Actinomycetota</taxon>
        <taxon>Acidimicrobiia</taxon>
        <taxon>Acidimicrobiales</taxon>
        <taxon>Acidimicrobiaceae</taxon>
        <taxon>Ferrimicrobium</taxon>
    </lineage>
</organism>
<dbReference type="CDD" id="cd03363">
    <property type="entry name" value="TOPRIM_TopoIA_TopoI"/>
    <property type="match status" value="1"/>
</dbReference>
<dbReference type="Proteomes" id="UP000032336">
    <property type="component" value="Unassembled WGS sequence"/>
</dbReference>
<dbReference type="InterPro" id="IPR003601">
    <property type="entry name" value="Topo_IA_2"/>
</dbReference>
<dbReference type="PROSITE" id="PS00396">
    <property type="entry name" value="TOPO_IA_1"/>
    <property type="match status" value="1"/>
</dbReference>
<dbReference type="STRING" id="1121877.FEAC_12950"/>
<comment type="caution">
    <text evidence="11">The sequence shown here is derived from an EMBL/GenBank/DDBJ whole genome shotgun (WGS) entry which is preliminary data.</text>
</comment>
<reference evidence="11 12" key="1">
    <citation type="submission" date="2015-01" db="EMBL/GenBank/DDBJ databases">
        <title>Draft genome of the acidophilic iron oxidizer Ferrimicrobium acidiphilum strain T23.</title>
        <authorList>
            <person name="Poehlein A."/>
            <person name="Eisen S."/>
            <person name="Schloemann M."/>
            <person name="Johnson B.D."/>
            <person name="Daniel R."/>
            <person name="Muehling M."/>
        </authorList>
    </citation>
    <scope>NUCLEOTIDE SEQUENCE [LARGE SCALE GENOMIC DNA]</scope>
    <source>
        <strain evidence="11 12">T23</strain>
    </source>
</reference>
<dbReference type="InterPro" id="IPR013825">
    <property type="entry name" value="Topo_IA_cen_sub2"/>
</dbReference>
<dbReference type="Pfam" id="PF01751">
    <property type="entry name" value="Toprim"/>
    <property type="match status" value="1"/>
</dbReference>
<feature type="region of interest" description="Interaction with DNA" evidence="8">
    <location>
        <begin position="176"/>
        <end position="181"/>
    </location>
</feature>
<dbReference type="InterPro" id="IPR025589">
    <property type="entry name" value="Toprim_C_rpt"/>
</dbReference>
<dbReference type="GO" id="GO:0003917">
    <property type="term" value="F:DNA topoisomerase type I (single strand cut, ATP-independent) activity"/>
    <property type="evidence" value="ECO:0007669"/>
    <property type="project" value="UniProtKB-UniRule"/>
</dbReference>
<dbReference type="NCBIfam" id="TIGR01051">
    <property type="entry name" value="topA_bact"/>
    <property type="match status" value="1"/>
</dbReference>
<keyword evidence="7 8" id="KW-0413">Isomerase</keyword>
<evidence type="ECO:0000259" key="10">
    <source>
        <dbReference type="PROSITE" id="PS52039"/>
    </source>
</evidence>
<feature type="site" description="Interaction with DNA" evidence="8">
    <location>
        <position position="161"/>
    </location>
</feature>
<dbReference type="EMBL" id="JXUW01000009">
    <property type="protein sequence ID" value="KJE76970.1"/>
    <property type="molecule type" value="Genomic_DNA"/>
</dbReference>
<comment type="function">
    <text evidence="8">Releases the supercoiling and torsional tension of DNA, which is introduced during the DNA replication and transcription, by transiently cleaving and rejoining one strand of the DNA duplex. Introduces a single-strand break via transesterification at a target site in duplex DNA. The scissile phosphodiester is attacked by the catalytic tyrosine of the enzyme, resulting in the formation of a DNA-(5'-phosphotyrosyl)-enzyme intermediate and the expulsion of a 3'-OH DNA strand. The free DNA strand then undergoes passage around the unbroken strand, thus removing DNA supercoils. Finally, in the religation step, the DNA 3'-OH attacks the covalent intermediate to expel the active-site tyrosine and restore the DNA phosphodiester backbone.</text>
</comment>
<dbReference type="InterPro" id="IPR013497">
    <property type="entry name" value="Topo_IA_cen"/>
</dbReference>
<dbReference type="InterPro" id="IPR023406">
    <property type="entry name" value="Topo_IA_AS"/>
</dbReference>
<feature type="domain" description="Topo IA-type catalytic" evidence="10">
    <location>
        <begin position="142"/>
        <end position="603"/>
    </location>
</feature>
<name>A0A0D8FUM1_9ACTN</name>
<dbReference type="InterPro" id="IPR028612">
    <property type="entry name" value="Topoisom_1_IA"/>
</dbReference>
<keyword evidence="3" id="KW-0479">Metal-binding</keyword>
<dbReference type="PANTHER" id="PTHR42785">
    <property type="entry name" value="DNA TOPOISOMERASE, TYPE IA, CORE"/>
    <property type="match status" value="1"/>
</dbReference>
<dbReference type="SMART" id="SM00493">
    <property type="entry name" value="TOPRIM"/>
    <property type="match status" value="1"/>
</dbReference>
<dbReference type="CDD" id="cd00186">
    <property type="entry name" value="TOP1Ac"/>
    <property type="match status" value="1"/>
</dbReference>
<evidence type="ECO:0000259" key="9">
    <source>
        <dbReference type="PROSITE" id="PS50880"/>
    </source>
</evidence>
<dbReference type="InterPro" id="IPR013826">
    <property type="entry name" value="Topo_IA_cen_sub3"/>
</dbReference>
<dbReference type="InterPro" id="IPR003602">
    <property type="entry name" value="Topo_IA_DNA-bd_dom"/>
</dbReference>
<feature type="site" description="Interaction with DNA" evidence="8">
    <location>
        <position position="168"/>
    </location>
</feature>
<dbReference type="PRINTS" id="PR00417">
    <property type="entry name" value="PRTPISMRASEI"/>
</dbReference>
<comment type="similarity">
    <text evidence="2 8">Belongs to the type IA topoisomerase family.</text>
</comment>
<keyword evidence="6 8" id="KW-0238">DNA-binding</keyword>
<comment type="catalytic activity">
    <reaction evidence="1 8">
        <text>ATP-independent breakage of single-stranded DNA, followed by passage and rejoining.</text>
        <dbReference type="EC" id="5.6.2.1"/>
    </reaction>
</comment>
<dbReference type="EC" id="5.6.2.1" evidence="8"/>
<feature type="site" description="Interaction with DNA" evidence="8">
    <location>
        <position position="327"/>
    </location>
</feature>
<feature type="site" description="Interaction with DNA" evidence="8">
    <location>
        <position position="156"/>
    </location>
</feature>
<dbReference type="Gene3D" id="2.70.20.10">
    <property type="entry name" value="Topoisomerase I, domain 3"/>
    <property type="match status" value="1"/>
</dbReference>
<evidence type="ECO:0000313" key="11">
    <source>
        <dbReference type="EMBL" id="KJE76970.1"/>
    </source>
</evidence>
<keyword evidence="4" id="KW-0460">Magnesium</keyword>
<dbReference type="SUPFAM" id="SSF56712">
    <property type="entry name" value="Prokaryotic type I DNA topoisomerase"/>
    <property type="match status" value="1"/>
</dbReference>
<feature type="site" description="Interaction with DNA" evidence="8">
    <location>
        <position position="533"/>
    </location>
</feature>
<dbReference type="GO" id="GO:0046872">
    <property type="term" value="F:metal ion binding"/>
    <property type="evidence" value="ECO:0007669"/>
    <property type="project" value="UniProtKB-KW"/>
</dbReference>
<dbReference type="PROSITE" id="PS50880">
    <property type="entry name" value="TOPRIM"/>
    <property type="match status" value="1"/>
</dbReference>
<dbReference type="InterPro" id="IPR006171">
    <property type="entry name" value="TOPRIM_dom"/>
</dbReference>
<dbReference type="InterPro" id="IPR013824">
    <property type="entry name" value="Topo_IA_cen_sub1"/>
</dbReference>
<dbReference type="Gene3D" id="3.40.50.140">
    <property type="match status" value="1"/>
</dbReference>
<evidence type="ECO:0000256" key="7">
    <source>
        <dbReference type="ARBA" id="ARBA00023235"/>
    </source>
</evidence>
<evidence type="ECO:0000256" key="6">
    <source>
        <dbReference type="ARBA" id="ARBA00023125"/>
    </source>
</evidence>
<dbReference type="GeneID" id="78372514"/>
<keyword evidence="12" id="KW-1185">Reference proteome</keyword>
<dbReference type="InterPro" id="IPR005733">
    <property type="entry name" value="TopoI_bac-type"/>
</dbReference>
<dbReference type="PANTHER" id="PTHR42785:SF1">
    <property type="entry name" value="DNA TOPOISOMERASE"/>
    <property type="match status" value="1"/>
</dbReference>
<dbReference type="PATRIC" id="fig|1121877.4.peg.1422"/>
<dbReference type="HAMAP" id="MF_00952">
    <property type="entry name" value="Topoisom_1_prok"/>
    <property type="match status" value="1"/>
</dbReference>
<dbReference type="InterPro" id="IPR023405">
    <property type="entry name" value="Topo_IA_core_domain"/>
</dbReference>
<evidence type="ECO:0000256" key="1">
    <source>
        <dbReference type="ARBA" id="ARBA00000213"/>
    </source>
</evidence>
<feature type="domain" description="Toprim" evidence="9">
    <location>
        <begin position="3"/>
        <end position="127"/>
    </location>
</feature>
<dbReference type="GO" id="GO:0006265">
    <property type="term" value="P:DNA topological change"/>
    <property type="evidence" value="ECO:0007669"/>
    <property type="project" value="UniProtKB-UniRule"/>
</dbReference>
<dbReference type="Pfam" id="PF13368">
    <property type="entry name" value="Toprim_C_rpt"/>
    <property type="match status" value="4"/>
</dbReference>
<dbReference type="InterPro" id="IPR034149">
    <property type="entry name" value="TOPRIM_TopoI"/>
</dbReference>
<accession>A0A0D8FUM1</accession>
<feature type="active site" description="O-(5'-phospho-DNA)-tyrosine intermediate" evidence="8">
    <location>
        <position position="325"/>
    </location>
</feature>
<dbReference type="RefSeq" id="WP_035390023.1">
    <property type="nucleotide sequence ID" value="NZ_JQKF01000018.1"/>
</dbReference>
<dbReference type="SMART" id="SM00437">
    <property type="entry name" value="TOP1Ac"/>
    <property type="match status" value="1"/>
</dbReference>